<gene>
    <name evidence="1" type="ORF">B0T11DRAFT_93985</name>
</gene>
<organism evidence="1 2">
    <name type="scientific">Plectosphaerella cucumerina</name>
    <dbReference type="NCBI Taxonomy" id="40658"/>
    <lineage>
        <taxon>Eukaryota</taxon>
        <taxon>Fungi</taxon>
        <taxon>Dikarya</taxon>
        <taxon>Ascomycota</taxon>
        <taxon>Pezizomycotina</taxon>
        <taxon>Sordariomycetes</taxon>
        <taxon>Hypocreomycetidae</taxon>
        <taxon>Glomerellales</taxon>
        <taxon>Plectosphaerellaceae</taxon>
        <taxon>Plectosphaerella</taxon>
    </lineage>
</organism>
<dbReference type="Proteomes" id="UP000813385">
    <property type="component" value="Unassembled WGS sequence"/>
</dbReference>
<reference evidence="1" key="1">
    <citation type="journal article" date="2021" name="Nat. Commun.">
        <title>Genetic determinants of endophytism in the Arabidopsis root mycobiome.</title>
        <authorList>
            <person name="Mesny F."/>
            <person name="Miyauchi S."/>
            <person name="Thiergart T."/>
            <person name="Pickel B."/>
            <person name="Atanasova L."/>
            <person name="Karlsson M."/>
            <person name="Huettel B."/>
            <person name="Barry K.W."/>
            <person name="Haridas S."/>
            <person name="Chen C."/>
            <person name="Bauer D."/>
            <person name="Andreopoulos W."/>
            <person name="Pangilinan J."/>
            <person name="LaButti K."/>
            <person name="Riley R."/>
            <person name="Lipzen A."/>
            <person name="Clum A."/>
            <person name="Drula E."/>
            <person name="Henrissat B."/>
            <person name="Kohler A."/>
            <person name="Grigoriev I.V."/>
            <person name="Martin F.M."/>
            <person name="Hacquard S."/>
        </authorList>
    </citation>
    <scope>NUCLEOTIDE SEQUENCE</scope>
    <source>
        <strain evidence="1">MPI-CAGE-AT-0016</strain>
    </source>
</reference>
<evidence type="ECO:0000313" key="2">
    <source>
        <dbReference type="Proteomes" id="UP000813385"/>
    </source>
</evidence>
<name>A0A8K0X478_9PEZI</name>
<proteinExistence type="predicted"/>
<dbReference type="OrthoDB" id="2549237at2759"/>
<dbReference type="AlphaFoldDB" id="A0A8K0X478"/>
<dbReference type="EMBL" id="JAGPXD010000003">
    <property type="protein sequence ID" value="KAH7363476.1"/>
    <property type="molecule type" value="Genomic_DNA"/>
</dbReference>
<accession>A0A8K0X478</accession>
<protein>
    <submittedName>
        <fullName evidence="1">Uncharacterized protein</fullName>
    </submittedName>
</protein>
<sequence>MAPRHKQSGKNRNTGIVYKYDPFPLFRLLLLHLLEFPVDISDDSDAGLERLRKLSNMDHVSWPLEVFTSTEPSLALALLNRLDKVDPTSSFIRVPGSRRTVLQQKGELDGRHADVEVLRAMLQSRLWAADDPRFQRTRDIIEKRKQQAVTAREPLKRAFWAQSALNLCVASGDLDLLEEALIWARRFAKDSQTSRGLFVGHGTGVLTDELDRLLSCVPREDDHPSRLSSDYVVKGIAAANRIAIELAQVVAAAASEPAFNIYHWANVLLVTRTMVKLRVDGAAAFAKVIDDEPLRNETIWKPTITNFFDLDDRHPTSASAHRELLPSGPRIATLIGQLLHHMTPNHLAELASFSLQTMKTRLSAESLRAMTDATVSITMCLTRSDQPALACPFICQAITNDGGENSSWHRQLFTVEFLSSLPAAAAKEFLHSIASGITDIMREQNARPWRPDMKPDPSARHVKVTTIKMVAQTLRGNVYLDALSTTNILISLLDEARHIDARITLVSSLIGILEEPTTTPSLRQRVLVALEASVVPVLARVNERFPVADDEWEKVPEVGDESPLLSTLIERAGSVKLGTEDKAFLTGIITQGLVQSVENNKLWMQAFLAKNNFVVDSLPSSPVHPAILESVLAKFYEFVPVSLLDTMKSIALANLNPPADVAQVTKLVKADTELAASNAGLHWLRVFDDSPRRVLDLGLSEAVAVFLHTDEPACHHISDLDLRSFIVEAAESMVRLGEVDILDSLVFALSCKRTQGGKHLDVWNNKGVPIIEDIVDVAQELQDASDRPSVLPNTFRLQTKVLPIPFSDTQKPSSAEALDTLARGLSVHIEQLARHRVPYHIDFQHLREDMSYIQTQDLAYVAVALAAIEDAVSARDPTLETYLRLELVADFLEKASDPGEEVAGQVRELVGIWKTCKAEGLRVMGQQVEKTLTNKGIGSKHWFTASLK</sequence>
<comment type="caution">
    <text evidence="1">The sequence shown here is derived from an EMBL/GenBank/DDBJ whole genome shotgun (WGS) entry which is preliminary data.</text>
</comment>
<keyword evidence="2" id="KW-1185">Reference proteome</keyword>
<evidence type="ECO:0000313" key="1">
    <source>
        <dbReference type="EMBL" id="KAH7363476.1"/>
    </source>
</evidence>